<feature type="coiled-coil region" evidence="4">
    <location>
        <begin position="541"/>
        <end position="568"/>
    </location>
</feature>
<dbReference type="PANTHER" id="PTHR12687:SF4">
    <property type="entry name" value="NUCLEOLAR COMPLEX PROTEIN 2 HOMOLOG"/>
    <property type="match status" value="1"/>
</dbReference>
<feature type="region of interest" description="Disordered" evidence="5">
    <location>
        <begin position="1"/>
        <end position="35"/>
    </location>
</feature>
<evidence type="ECO:0000256" key="4">
    <source>
        <dbReference type="SAM" id="Coils"/>
    </source>
</evidence>
<keyword evidence="4" id="KW-0175">Coiled coil</keyword>
<comment type="subcellular location">
    <subcellularLocation>
        <location evidence="1">Nucleus</location>
    </subcellularLocation>
</comment>
<evidence type="ECO:0008006" key="8">
    <source>
        <dbReference type="Google" id="ProtNLM"/>
    </source>
</evidence>
<dbReference type="Pfam" id="PF03715">
    <property type="entry name" value="Noc2"/>
    <property type="match status" value="1"/>
</dbReference>
<dbReference type="GO" id="GO:0000122">
    <property type="term" value="P:negative regulation of transcription by RNA polymerase II"/>
    <property type="evidence" value="ECO:0007669"/>
    <property type="project" value="TreeGrafter"/>
</dbReference>
<accession>A0A815N8Z3</accession>
<feature type="region of interest" description="Disordered" evidence="5">
    <location>
        <begin position="647"/>
        <end position="731"/>
    </location>
</feature>
<evidence type="ECO:0000313" key="6">
    <source>
        <dbReference type="EMBL" id="CAF1426382.1"/>
    </source>
</evidence>
<dbReference type="InterPro" id="IPR005343">
    <property type="entry name" value="Noc2"/>
</dbReference>
<dbReference type="GO" id="GO:0005654">
    <property type="term" value="C:nucleoplasm"/>
    <property type="evidence" value="ECO:0007669"/>
    <property type="project" value="TreeGrafter"/>
</dbReference>
<dbReference type="SUPFAM" id="SSF48371">
    <property type="entry name" value="ARM repeat"/>
    <property type="match status" value="1"/>
</dbReference>
<dbReference type="GO" id="GO:0042273">
    <property type="term" value="P:ribosomal large subunit biogenesis"/>
    <property type="evidence" value="ECO:0007669"/>
    <property type="project" value="TreeGrafter"/>
</dbReference>
<feature type="compositionally biased region" description="Acidic residues" evidence="5">
    <location>
        <begin position="650"/>
        <end position="660"/>
    </location>
</feature>
<comment type="caution">
    <text evidence="6">The sequence shown here is derived from an EMBL/GenBank/DDBJ whole genome shotgun (WGS) entry which is preliminary data.</text>
</comment>
<evidence type="ECO:0000256" key="2">
    <source>
        <dbReference type="ARBA" id="ARBA00005907"/>
    </source>
</evidence>
<dbReference type="Proteomes" id="UP000663855">
    <property type="component" value="Unassembled WGS sequence"/>
</dbReference>
<dbReference type="EMBL" id="CAJNOV010010878">
    <property type="protein sequence ID" value="CAF1426382.1"/>
    <property type="molecule type" value="Genomic_DNA"/>
</dbReference>
<feature type="compositionally biased region" description="Basic residues" evidence="5">
    <location>
        <begin position="8"/>
        <end position="18"/>
    </location>
</feature>
<reference evidence="6" key="1">
    <citation type="submission" date="2021-02" db="EMBL/GenBank/DDBJ databases">
        <authorList>
            <person name="Nowell W R."/>
        </authorList>
    </citation>
    <scope>NUCLEOTIDE SEQUENCE</scope>
</reference>
<evidence type="ECO:0000313" key="7">
    <source>
        <dbReference type="Proteomes" id="UP000663855"/>
    </source>
</evidence>
<protein>
    <recommendedName>
        <fullName evidence="8">Nucleolar complex protein 2 homolog</fullName>
    </recommendedName>
</protein>
<dbReference type="InterPro" id="IPR016024">
    <property type="entry name" value="ARM-type_fold"/>
</dbReference>
<dbReference type="GO" id="GO:0003714">
    <property type="term" value="F:transcription corepressor activity"/>
    <property type="evidence" value="ECO:0007669"/>
    <property type="project" value="TreeGrafter"/>
</dbReference>
<dbReference type="PANTHER" id="PTHR12687">
    <property type="entry name" value="NUCLEOLAR COMPLEX 2 AND RAD4-RELATED"/>
    <property type="match status" value="1"/>
</dbReference>
<proteinExistence type="inferred from homology"/>
<gene>
    <name evidence="6" type="ORF">CJN711_LOCUS23303</name>
</gene>
<feature type="compositionally biased region" description="Acidic residues" evidence="5">
    <location>
        <begin position="88"/>
        <end position="97"/>
    </location>
</feature>
<organism evidence="6 7">
    <name type="scientific">Rotaria magnacalcarata</name>
    <dbReference type="NCBI Taxonomy" id="392030"/>
    <lineage>
        <taxon>Eukaryota</taxon>
        <taxon>Metazoa</taxon>
        <taxon>Spiralia</taxon>
        <taxon>Gnathifera</taxon>
        <taxon>Rotifera</taxon>
        <taxon>Eurotatoria</taxon>
        <taxon>Bdelloidea</taxon>
        <taxon>Philodinida</taxon>
        <taxon>Philodinidae</taxon>
        <taxon>Rotaria</taxon>
    </lineage>
</organism>
<dbReference type="GO" id="GO:0042393">
    <property type="term" value="F:histone binding"/>
    <property type="evidence" value="ECO:0007669"/>
    <property type="project" value="TreeGrafter"/>
</dbReference>
<dbReference type="GO" id="GO:0005730">
    <property type="term" value="C:nucleolus"/>
    <property type="evidence" value="ECO:0007669"/>
    <property type="project" value="TreeGrafter"/>
</dbReference>
<dbReference type="GO" id="GO:0030691">
    <property type="term" value="C:Noc2p-Noc3p complex"/>
    <property type="evidence" value="ECO:0007669"/>
    <property type="project" value="TreeGrafter"/>
</dbReference>
<comment type="similarity">
    <text evidence="2">Belongs to the NOC2 family.</text>
</comment>
<sequence length="756" mass="87610">MKSGTVKPIKKDKKKSKKPKENGISASAQHKKDLADLATVDPEFYKFLKKEDASLLHFNADEDDESIPDDDPEQQFHQLPEQLAEIEPMSEDEDENGEPLSKEEQQQVTTETIDKWSNQLQKSQPTLITIRQVIRAFGFAVQSAYGGTDVSADESQKKKKKKQITSGAIDDPESFNAIVRVCLKQLLPAIYRFLRIKLVAKTKLKPETSSNWKYIENILKKYLLHFTRLMSMINVPSTLNILLRHVRSLIPFVIVSPNTRQALVKELIHIWSTASDERSRVIAFVCLFHLIREHRKEMIGVVLRKMYLDYLKNCKFTSPTTLPLINFMQRSLVELYSLDPTITYQHGFVFLRQLTVYLRTAIQNKKQENIQSVYSWQFVHALSLWTNVIGVLYSTKEKLIQQLIHPLTELIIGTIRLVPTTRYYPLRFHCVRLLIKLTELTSVFVPVLPFLLEMFDMTDFNKRHKTATLKAQYINFDTSLKLTKLQMDDRAYKDGLMDQFYELVMLYLVHYAHHVTFPELVYPLILKCKKFIKVCKVQNFVKVIRGLLEKVQENINLIEERRQKAGLNVKDVKLMDSWLEKSRQESTSSPLVVHFQRYKSLRQREVLEDIAQKEKISTLGRSSLPDLIRPERQVAGKQNFKSMIEKEFSDNDEEEEEEELFQIKAKRKHDDIDGEQEQQEDEDDADDDDVAAAAAGDEVETDEEEDSLTSPPAKKRQAKMGNGGSSNSTKNEFLSIVKKKFDCQKDRVKTMSVDDF</sequence>
<dbReference type="GO" id="GO:0030690">
    <property type="term" value="C:Noc1p-Noc2p complex"/>
    <property type="evidence" value="ECO:0007669"/>
    <property type="project" value="TreeGrafter"/>
</dbReference>
<feature type="compositionally biased region" description="Acidic residues" evidence="5">
    <location>
        <begin position="697"/>
        <end position="707"/>
    </location>
</feature>
<dbReference type="AlphaFoldDB" id="A0A815N8Z3"/>
<keyword evidence="3" id="KW-0539">Nucleus</keyword>
<feature type="region of interest" description="Disordered" evidence="5">
    <location>
        <begin position="88"/>
        <end position="111"/>
    </location>
</feature>
<name>A0A815N8Z3_9BILA</name>
<evidence type="ECO:0000256" key="5">
    <source>
        <dbReference type="SAM" id="MobiDB-lite"/>
    </source>
</evidence>
<evidence type="ECO:0000256" key="1">
    <source>
        <dbReference type="ARBA" id="ARBA00004123"/>
    </source>
</evidence>
<evidence type="ECO:0000256" key="3">
    <source>
        <dbReference type="ARBA" id="ARBA00023242"/>
    </source>
</evidence>
<feature type="compositionally biased region" description="Acidic residues" evidence="5">
    <location>
        <begin position="672"/>
        <end position="690"/>
    </location>
</feature>